<dbReference type="Gene3D" id="3.30.1490.480">
    <property type="entry name" value="Endolytic murein transglycosylase"/>
    <property type="match status" value="1"/>
</dbReference>
<dbReference type="HAMAP" id="MF_02065">
    <property type="entry name" value="MltG"/>
    <property type="match status" value="1"/>
</dbReference>
<dbReference type="InterPro" id="IPR003770">
    <property type="entry name" value="MLTG-like"/>
</dbReference>
<comment type="function">
    <text evidence="7">Functions as a peptidoglycan terminase that cleaves nascent peptidoglycan strands endolytically to terminate their elongation.</text>
</comment>
<dbReference type="CDD" id="cd08010">
    <property type="entry name" value="MltG_like"/>
    <property type="match status" value="1"/>
</dbReference>
<keyword evidence="1 7" id="KW-1003">Cell membrane</keyword>
<reference evidence="9" key="2">
    <citation type="submission" date="2011-01" db="EMBL/GenBank/DDBJ databases">
        <title>The complete genome of Deinococcus maricopensis DSM 21211.</title>
        <authorList>
            <consortium name="US DOE Joint Genome Institute (JGI-PGF)"/>
            <person name="Lucas S."/>
            <person name="Copeland A."/>
            <person name="Lapidus A."/>
            <person name="Goodwin L."/>
            <person name="Pitluck S."/>
            <person name="Kyrpides N."/>
            <person name="Mavromatis K."/>
            <person name="Pagani I."/>
            <person name="Ivanova N."/>
            <person name="Ovchinnikova G."/>
            <person name="Zeytun A."/>
            <person name="Detter J.C."/>
            <person name="Han C."/>
            <person name="Land M."/>
            <person name="Hauser L."/>
            <person name="Markowitz V."/>
            <person name="Cheng J.-F."/>
            <person name="Hugenholtz P."/>
            <person name="Woyke T."/>
            <person name="Wu D."/>
            <person name="Pukall R."/>
            <person name="Gehrich-Schroeter G."/>
            <person name="Brambilla E."/>
            <person name="Klenk H.-P."/>
            <person name="Eisen J.A."/>
        </authorList>
    </citation>
    <scope>NUCLEOTIDE SEQUENCE [LARGE SCALE GENOMIC DNA]</scope>
    <source>
        <strain evidence="9">DSM 21211 / LMG 22137 / NRRL B-23946 / LB-34</strain>
    </source>
</reference>
<keyword evidence="5 7" id="KW-0456">Lyase</keyword>
<dbReference type="HOGENOM" id="CLU_025574_2_0_0"/>
<evidence type="ECO:0000256" key="7">
    <source>
        <dbReference type="HAMAP-Rule" id="MF_02065"/>
    </source>
</evidence>
<evidence type="ECO:0000256" key="3">
    <source>
        <dbReference type="ARBA" id="ARBA00022989"/>
    </source>
</evidence>
<keyword evidence="3 7" id="KW-1133">Transmembrane helix</keyword>
<gene>
    <name evidence="7" type="primary">mltG</name>
    <name evidence="8" type="ordered locus">Deima_3177</name>
</gene>
<accession>E8U3W2</accession>
<keyword evidence="9" id="KW-1185">Reference proteome</keyword>
<dbReference type="EC" id="4.2.2.29" evidence="7"/>
<evidence type="ECO:0000256" key="4">
    <source>
        <dbReference type="ARBA" id="ARBA00023136"/>
    </source>
</evidence>
<dbReference type="eggNOG" id="COG1559">
    <property type="taxonomic scope" value="Bacteria"/>
</dbReference>
<dbReference type="EMBL" id="CP002454">
    <property type="protein sequence ID" value="ADV68805.1"/>
    <property type="molecule type" value="Genomic_DNA"/>
</dbReference>
<comment type="catalytic activity">
    <reaction evidence="7">
        <text>a peptidoglycan chain = a peptidoglycan chain with N-acetyl-1,6-anhydromuramyl-[peptide] at the reducing end + a peptidoglycan chain with N-acetylglucosamine at the non-reducing end.</text>
        <dbReference type="EC" id="4.2.2.29"/>
    </reaction>
</comment>
<keyword evidence="2 7" id="KW-0812">Transmembrane</keyword>
<dbReference type="KEGG" id="dmr:Deima_3177"/>
<dbReference type="Pfam" id="PF02618">
    <property type="entry name" value="YceG"/>
    <property type="match status" value="1"/>
</dbReference>
<keyword evidence="4 7" id="KW-0472">Membrane</keyword>
<dbReference type="AlphaFoldDB" id="E8U3W2"/>
<dbReference type="GO" id="GO:0071555">
    <property type="term" value="P:cell wall organization"/>
    <property type="evidence" value="ECO:0007669"/>
    <property type="project" value="UniProtKB-KW"/>
</dbReference>
<reference evidence="8 9" key="1">
    <citation type="journal article" date="2011" name="Stand. Genomic Sci.">
        <title>Complete genome sequence of Deinococcus maricopensis type strain (LB-34).</title>
        <authorList>
            <person name="Pukall R."/>
            <person name="Zeytun A."/>
            <person name="Lucas S."/>
            <person name="Lapidus A."/>
            <person name="Hammon N."/>
            <person name="Deshpande S."/>
            <person name="Nolan M."/>
            <person name="Cheng J.F."/>
            <person name="Pitluck S."/>
            <person name="Liolios K."/>
            <person name="Pagani I."/>
            <person name="Mikhailova N."/>
            <person name="Ivanova N."/>
            <person name="Mavromatis K."/>
            <person name="Pati A."/>
            <person name="Tapia R."/>
            <person name="Han C."/>
            <person name="Goodwin L."/>
            <person name="Chen A."/>
            <person name="Palaniappan K."/>
            <person name="Land M."/>
            <person name="Hauser L."/>
            <person name="Chang Y.J."/>
            <person name="Jeffries C.D."/>
            <person name="Brambilla E.M."/>
            <person name="Rohde M."/>
            <person name="Goker M."/>
            <person name="Detter J.C."/>
            <person name="Woyke T."/>
            <person name="Bristow J."/>
            <person name="Eisen J.A."/>
            <person name="Markowitz V."/>
            <person name="Hugenholtz P."/>
            <person name="Kyrpides N.C."/>
            <person name="Klenk H.P."/>
        </authorList>
    </citation>
    <scope>NUCLEOTIDE SEQUENCE [LARGE SCALE GENOMIC DNA]</scope>
    <source>
        <strain evidence="9">DSM 21211 / LMG 22137 / NRRL B-23946 / LB-34</strain>
    </source>
</reference>
<evidence type="ECO:0000256" key="6">
    <source>
        <dbReference type="ARBA" id="ARBA00023316"/>
    </source>
</evidence>
<dbReference type="STRING" id="709986.Deima_3177"/>
<dbReference type="GO" id="GO:0009252">
    <property type="term" value="P:peptidoglycan biosynthetic process"/>
    <property type="evidence" value="ECO:0007669"/>
    <property type="project" value="UniProtKB-UniRule"/>
</dbReference>
<sequence precursor="true">MTRLRRRRTVVWRVLGALLLLAILAALGVAAYAYTLTRPTGGGKYTLEVRPGDTLAVVTSRLERAGIVRSADAVRLVMRANGTAGRLKEGYYDLSGAQDALQVADTLAGDARPRVVNVTIPEGRRLKDLPPIFAKAGFTDAAGLNAALNDAALSRYARGNLEGFLFPATYPFRPEATPKEIVEALVGRMQEEFTPANVARAKALGLGVRDWVILASLVQAEAGSASEMPSIAGVFLNRLQDGMPLGSDPTVAYGLGKDLPELDRYAGDFKKDTPYNTYTRAGLPAGPINNPGAQALMAVLSPKRTAPNGQRALYFLHGLKGEFRLNSSYAAHLRDVDTYR</sequence>
<evidence type="ECO:0000256" key="1">
    <source>
        <dbReference type="ARBA" id="ARBA00022475"/>
    </source>
</evidence>
<evidence type="ECO:0000313" key="8">
    <source>
        <dbReference type="EMBL" id="ADV68805.1"/>
    </source>
</evidence>
<feature type="site" description="Important for catalytic activity" evidence="7">
    <location>
        <position position="221"/>
    </location>
</feature>
<protein>
    <recommendedName>
        <fullName evidence="7">Endolytic murein transglycosylase</fullName>
        <ecNumber evidence="7">4.2.2.29</ecNumber>
    </recommendedName>
    <alternativeName>
        <fullName evidence="7">Peptidoglycan lytic transglycosylase</fullName>
    </alternativeName>
    <alternativeName>
        <fullName evidence="7">Peptidoglycan polymerization terminase</fullName>
    </alternativeName>
</protein>
<keyword evidence="6 7" id="KW-0961">Cell wall biogenesis/degradation</keyword>
<comment type="similarity">
    <text evidence="7">Belongs to the transglycosylase MltG family.</text>
</comment>
<name>E8U3W2_DEIML</name>
<dbReference type="PANTHER" id="PTHR30518">
    <property type="entry name" value="ENDOLYTIC MUREIN TRANSGLYCOSYLASE"/>
    <property type="match status" value="1"/>
</dbReference>
<evidence type="ECO:0000256" key="2">
    <source>
        <dbReference type="ARBA" id="ARBA00022692"/>
    </source>
</evidence>
<dbReference type="NCBIfam" id="TIGR00247">
    <property type="entry name" value="endolytic transglycosylase MltG"/>
    <property type="match status" value="1"/>
</dbReference>
<evidence type="ECO:0000256" key="5">
    <source>
        <dbReference type="ARBA" id="ARBA00023239"/>
    </source>
</evidence>
<evidence type="ECO:0000313" key="9">
    <source>
        <dbReference type="Proteomes" id="UP000008635"/>
    </source>
</evidence>
<dbReference type="GO" id="GO:0005886">
    <property type="term" value="C:plasma membrane"/>
    <property type="evidence" value="ECO:0007669"/>
    <property type="project" value="UniProtKB-UniRule"/>
</dbReference>
<dbReference type="Proteomes" id="UP000008635">
    <property type="component" value="Chromosome"/>
</dbReference>
<dbReference type="OrthoDB" id="9814591at2"/>
<dbReference type="PANTHER" id="PTHR30518:SF2">
    <property type="entry name" value="ENDOLYTIC MUREIN TRANSGLYCOSYLASE"/>
    <property type="match status" value="1"/>
</dbReference>
<dbReference type="GO" id="GO:0008932">
    <property type="term" value="F:lytic endotransglycosylase activity"/>
    <property type="evidence" value="ECO:0007669"/>
    <property type="project" value="UniProtKB-UniRule"/>
</dbReference>
<organism evidence="8 9">
    <name type="scientific">Deinococcus maricopensis (strain DSM 21211 / LMG 22137 / NRRL B-23946 / LB-34)</name>
    <dbReference type="NCBI Taxonomy" id="709986"/>
    <lineage>
        <taxon>Bacteria</taxon>
        <taxon>Thermotogati</taxon>
        <taxon>Deinococcota</taxon>
        <taxon>Deinococci</taxon>
        <taxon>Deinococcales</taxon>
        <taxon>Deinococcaceae</taxon>
        <taxon>Deinococcus</taxon>
    </lineage>
</organism>
<dbReference type="RefSeq" id="WP_013558308.1">
    <property type="nucleotide sequence ID" value="NC_014958.1"/>
</dbReference>
<proteinExistence type="inferred from homology"/>